<evidence type="ECO:0000313" key="3">
    <source>
        <dbReference type="EMBL" id="GBG82971.1"/>
    </source>
</evidence>
<proteinExistence type="predicted"/>
<dbReference type="PANTHER" id="PTHR42860:SF3">
    <property type="entry name" value="FE_B12 PERIPLASMIC-BINDING DOMAIN-CONTAINING PROTEIN"/>
    <property type="match status" value="1"/>
</dbReference>
<reference evidence="3 4" key="1">
    <citation type="journal article" date="2018" name="Cell">
        <title>The Chara Genome: Secondary Complexity and Implications for Plant Terrestrialization.</title>
        <authorList>
            <person name="Nishiyama T."/>
            <person name="Sakayama H."/>
            <person name="Vries J.D."/>
            <person name="Buschmann H."/>
            <person name="Saint-Marcoux D."/>
            <person name="Ullrich K.K."/>
            <person name="Haas F.B."/>
            <person name="Vanderstraeten L."/>
            <person name="Becker D."/>
            <person name="Lang D."/>
            <person name="Vosolsobe S."/>
            <person name="Rombauts S."/>
            <person name="Wilhelmsson P.K.I."/>
            <person name="Janitza P."/>
            <person name="Kern R."/>
            <person name="Heyl A."/>
            <person name="Rumpler F."/>
            <person name="Villalobos L.I.A.C."/>
            <person name="Clay J.M."/>
            <person name="Skokan R."/>
            <person name="Toyoda A."/>
            <person name="Suzuki Y."/>
            <person name="Kagoshima H."/>
            <person name="Schijlen E."/>
            <person name="Tajeshwar N."/>
            <person name="Catarino B."/>
            <person name="Hetherington A.J."/>
            <person name="Saltykova A."/>
            <person name="Bonnot C."/>
            <person name="Breuninger H."/>
            <person name="Symeonidi A."/>
            <person name="Radhakrishnan G.V."/>
            <person name="Van Nieuwerburgh F."/>
            <person name="Deforce D."/>
            <person name="Chang C."/>
            <person name="Karol K.G."/>
            <person name="Hedrich R."/>
            <person name="Ulvskov P."/>
            <person name="Glockner G."/>
            <person name="Delwiche C.F."/>
            <person name="Petrasek J."/>
            <person name="Van de Peer Y."/>
            <person name="Friml J."/>
            <person name="Beilby M."/>
            <person name="Dolan L."/>
            <person name="Kohara Y."/>
            <person name="Sugano S."/>
            <person name="Fujiyama A."/>
            <person name="Delaux P.-M."/>
            <person name="Quint M."/>
            <person name="TheiBen G."/>
            <person name="Hagemann M."/>
            <person name="Harholt J."/>
            <person name="Dunand C."/>
            <person name="Zachgo S."/>
            <person name="Langdale J."/>
            <person name="Maumus F."/>
            <person name="Straeten D.V.D."/>
            <person name="Gould S.B."/>
            <person name="Rensing S.A."/>
        </authorList>
    </citation>
    <scope>NUCLEOTIDE SEQUENCE [LARGE SCALE GENOMIC DNA]</scope>
    <source>
        <strain evidence="3 4">S276</strain>
    </source>
</reference>
<feature type="domain" description="Fe/B12 periplasmic-binding" evidence="2">
    <location>
        <begin position="30"/>
        <end position="338"/>
    </location>
</feature>
<protein>
    <recommendedName>
        <fullName evidence="2">Fe/B12 periplasmic-binding domain-containing protein</fullName>
    </recommendedName>
</protein>
<organism evidence="3 4">
    <name type="scientific">Chara braunii</name>
    <name type="common">Braun's stonewort</name>
    <dbReference type="NCBI Taxonomy" id="69332"/>
    <lineage>
        <taxon>Eukaryota</taxon>
        <taxon>Viridiplantae</taxon>
        <taxon>Streptophyta</taxon>
        <taxon>Charophyceae</taxon>
        <taxon>Charales</taxon>
        <taxon>Characeae</taxon>
        <taxon>Chara</taxon>
    </lineage>
</organism>
<evidence type="ECO:0000259" key="2">
    <source>
        <dbReference type="PROSITE" id="PS50983"/>
    </source>
</evidence>
<dbReference type="OMA" id="QDQCDVC"/>
<dbReference type="InterPro" id="IPR002491">
    <property type="entry name" value="ABC_transptr_periplasmic_BD"/>
</dbReference>
<comment type="caution">
    <text evidence="3">The sequence shown here is derived from an EMBL/GenBank/DDBJ whole genome shotgun (WGS) entry which is preliminary data.</text>
</comment>
<name>A0A388LL46_CHABU</name>
<evidence type="ECO:0000313" key="4">
    <source>
        <dbReference type="Proteomes" id="UP000265515"/>
    </source>
</evidence>
<dbReference type="Proteomes" id="UP000265515">
    <property type="component" value="Unassembled WGS sequence"/>
</dbReference>
<dbReference type="SUPFAM" id="SSF53807">
    <property type="entry name" value="Helical backbone' metal receptor"/>
    <property type="match status" value="1"/>
</dbReference>
<feature type="region of interest" description="Disordered" evidence="1">
    <location>
        <begin position="1"/>
        <end position="29"/>
    </location>
</feature>
<dbReference type="EMBL" id="BFEA01000424">
    <property type="protein sequence ID" value="GBG82971.1"/>
    <property type="molecule type" value="Genomic_DNA"/>
</dbReference>
<dbReference type="OrthoDB" id="2019180at2759"/>
<dbReference type="Gramene" id="GBG82971">
    <property type="protein sequence ID" value="GBG82971"/>
    <property type="gene ID" value="CBR_g36497"/>
</dbReference>
<dbReference type="PANTHER" id="PTHR42860">
    <property type="entry name" value="VITAMIN B12-BINDING PROTEIN"/>
    <property type="match status" value="1"/>
</dbReference>
<dbReference type="Gene3D" id="3.40.50.1980">
    <property type="entry name" value="Nitrogenase molybdenum iron protein domain"/>
    <property type="match status" value="2"/>
</dbReference>
<dbReference type="AlphaFoldDB" id="A0A388LL46"/>
<dbReference type="PROSITE" id="PS50983">
    <property type="entry name" value="FE_B12_PBP"/>
    <property type="match status" value="1"/>
</dbReference>
<feature type="compositionally biased region" description="Basic and acidic residues" evidence="1">
    <location>
        <begin position="1"/>
        <end position="15"/>
    </location>
</feature>
<accession>A0A388LL46</accession>
<dbReference type="InterPro" id="IPR051030">
    <property type="entry name" value="Vitamin_B12-ABC_binding"/>
</dbReference>
<dbReference type="STRING" id="69332.A0A388LL46"/>
<evidence type="ECO:0000256" key="1">
    <source>
        <dbReference type="SAM" id="MobiDB-lite"/>
    </source>
</evidence>
<dbReference type="Pfam" id="PF01497">
    <property type="entry name" value="Peripla_BP_2"/>
    <property type="match status" value="1"/>
</dbReference>
<sequence length="357" mass="38325">MDSARERASGERRADSNAGHGGNLKPTPPRVVSLLPSMTDIVHCIGASSALVGRSHECDAEGVEAVAVCTEAKYGLSEGLSRSEVHDVASSSAAGLWEASFGLTWQPRVVVEWALCPFRVDPLRLQALQPDVVLTEVQTVGGALTVDDVERCLAEWMGRHVRIIHAEPQTLEEVWQAVGSVADAIGFTEEGKTVLARLRNRIMTVQTAMMGRRKKRALCLQWMDPLFAAGAWTPELIALAGGVDVACKAGGKAQQLSPQQLAKVETDVILVAICGLNIQQAERELQAAEAFENGVLASLQKGKEKVVAVVDAVKLFSRAGPSLVESLEVLAEIFHPESQPFGHEGRLWQGWGVAAES</sequence>
<gene>
    <name evidence="3" type="ORF">CBR_g36497</name>
</gene>
<keyword evidence="4" id="KW-1185">Reference proteome</keyword>